<keyword evidence="4" id="KW-0408">Iron</keyword>
<feature type="domain" description="Rieske" evidence="8">
    <location>
        <begin position="44"/>
        <end position="138"/>
    </location>
</feature>
<dbReference type="Pfam" id="PF10399">
    <property type="entry name" value="UCR_Fe-S_N"/>
    <property type="match status" value="1"/>
</dbReference>
<comment type="similarity">
    <text evidence="1">Belongs to the Rieske iron-sulfur protein family.</text>
</comment>
<dbReference type="Pfam" id="PF00355">
    <property type="entry name" value="Rieske"/>
    <property type="match status" value="1"/>
</dbReference>
<organism evidence="9 10">
    <name type="scientific">Geobacter pickeringii</name>
    <dbReference type="NCBI Taxonomy" id="345632"/>
    <lineage>
        <taxon>Bacteria</taxon>
        <taxon>Pseudomonadati</taxon>
        <taxon>Thermodesulfobacteriota</taxon>
        <taxon>Desulfuromonadia</taxon>
        <taxon>Geobacterales</taxon>
        <taxon>Geobacteraceae</taxon>
        <taxon>Geobacter</taxon>
    </lineage>
</organism>
<dbReference type="RefSeq" id="WP_039741770.1">
    <property type="nucleotide sequence ID" value="NZ_CP009788.1"/>
</dbReference>
<keyword evidence="10" id="KW-1185">Reference proteome</keyword>
<dbReference type="SUPFAM" id="SSF50022">
    <property type="entry name" value="ISP domain"/>
    <property type="match status" value="1"/>
</dbReference>
<dbReference type="KEGG" id="gpi:GPICK_07355"/>
<evidence type="ECO:0000256" key="7">
    <source>
        <dbReference type="ARBA" id="ARBA00034078"/>
    </source>
</evidence>
<dbReference type="GO" id="GO:0051537">
    <property type="term" value="F:2 iron, 2 sulfur cluster binding"/>
    <property type="evidence" value="ECO:0007669"/>
    <property type="project" value="UniProtKB-KW"/>
</dbReference>
<dbReference type="InterPro" id="IPR005805">
    <property type="entry name" value="Rieske_Fe-S_prot_C"/>
</dbReference>
<dbReference type="Gene3D" id="1.20.5.510">
    <property type="entry name" value="Single helix bin"/>
    <property type="match status" value="1"/>
</dbReference>
<dbReference type="InterPro" id="IPR017941">
    <property type="entry name" value="Rieske_2Fe-2S"/>
</dbReference>
<dbReference type="InterPro" id="IPR006311">
    <property type="entry name" value="TAT_signal"/>
</dbReference>
<evidence type="ECO:0000256" key="6">
    <source>
        <dbReference type="ARBA" id="ARBA00023157"/>
    </source>
</evidence>
<dbReference type="GO" id="GO:0016020">
    <property type="term" value="C:membrane"/>
    <property type="evidence" value="ECO:0007669"/>
    <property type="project" value="InterPro"/>
</dbReference>
<evidence type="ECO:0000313" key="10">
    <source>
        <dbReference type="Proteomes" id="UP000057609"/>
    </source>
</evidence>
<dbReference type="HOGENOM" id="CLU_055690_0_2_7"/>
<name>A0A0B5BGL8_9BACT</name>
<dbReference type="InterPro" id="IPR019470">
    <property type="entry name" value="Ubiq_cytC_Rdtase_Fe-S_su_TAT"/>
</dbReference>
<sequence>MQTPTRRTFLGICLGGLAAAGAVAAAYPLLSYLAPPSTGSEGAKVSFPETDIPPDGAKFFDYRGSTGVVIRTRQGQLLALSAICTHLGCIVQWEKEKQDFLCPCHAGRYSPEGTVIAGPPPRPLAKLPFVVVNGVITVG</sequence>
<dbReference type="STRING" id="345632.GPICK_07355"/>
<keyword evidence="3" id="KW-0479">Metal-binding</keyword>
<dbReference type="GO" id="GO:0046872">
    <property type="term" value="F:metal ion binding"/>
    <property type="evidence" value="ECO:0007669"/>
    <property type="project" value="UniProtKB-KW"/>
</dbReference>
<gene>
    <name evidence="9" type="ORF">GPICK_07355</name>
</gene>
<dbReference type="GO" id="GO:0008121">
    <property type="term" value="F:quinol-cytochrome-c reductase activity"/>
    <property type="evidence" value="ECO:0007669"/>
    <property type="project" value="InterPro"/>
</dbReference>
<evidence type="ECO:0000256" key="2">
    <source>
        <dbReference type="ARBA" id="ARBA00022714"/>
    </source>
</evidence>
<dbReference type="Gene3D" id="2.102.10.10">
    <property type="entry name" value="Rieske [2Fe-2S] iron-sulphur domain"/>
    <property type="match status" value="1"/>
</dbReference>
<dbReference type="PROSITE" id="PS51296">
    <property type="entry name" value="RIESKE"/>
    <property type="match status" value="1"/>
</dbReference>
<evidence type="ECO:0000256" key="1">
    <source>
        <dbReference type="ARBA" id="ARBA00010651"/>
    </source>
</evidence>
<evidence type="ECO:0000256" key="4">
    <source>
        <dbReference type="ARBA" id="ARBA00023004"/>
    </source>
</evidence>
<proteinExistence type="inferred from homology"/>
<evidence type="ECO:0000313" key="9">
    <source>
        <dbReference type="EMBL" id="AJE03196.1"/>
    </source>
</evidence>
<evidence type="ECO:0000256" key="5">
    <source>
        <dbReference type="ARBA" id="ARBA00023014"/>
    </source>
</evidence>
<keyword evidence="6" id="KW-1015">Disulfide bond</keyword>
<reference evidence="9 10" key="1">
    <citation type="journal article" date="2015" name="Genome Announc.">
        <title>Complete Genome of Geobacter pickeringii G13T, a Metal-Reducing Isolate from Sedimentary Kaolin Deposits.</title>
        <authorList>
            <person name="Badalamenti J.P."/>
            <person name="Bond D.R."/>
        </authorList>
    </citation>
    <scope>NUCLEOTIDE SEQUENCE [LARGE SCALE GENOMIC DNA]</scope>
    <source>
        <strain evidence="9 10">G13</strain>
    </source>
</reference>
<dbReference type="OrthoDB" id="9767869at2"/>
<dbReference type="InterPro" id="IPR014349">
    <property type="entry name" value="Rieske_Fe-S_prot"/>
</dbReference>
<comment type="cofactor">
    <cofactor evidence="7">
        <name>[2Fe-2S] cluster</name>
        <dbReference type="ChEBI" id="CHEBI:190135"/>
    </cofactor>
</comment>
<protein>
    <submittedName>
        <fullName evidence="9">Cytochrome B6</fullName>
    </submittedName>
</protein>
<accession>A0A0B5BGL8</accession>
<dbReference type="InterPro" id="IPR036922">
    <property type="entry name" value="Rieske_2Fe-2S_sf"/>
</dbReference>
<dbReference type="CDD" id="cd03467">
    <property type="entry name" value="Rieske"/>
    <property type="match status" value="1"/>
</dbReference>
<dbReference type="AlphaFoldDB" id="A0A0B5BGL8"/>
<dbReference type="PANTHER" id="PTHR10134">
    <property type="entry name" value="CYTOCHROME B-C1 COMPLEX SUBUNIT RIESKE, MITOCHONDRIAL"/>
    <property type="match status" value="1"/>
</dbReference>
<keyword evidence="2" id="KW-0001">2Fe-2S</keyword>
<dbReference type="Proteomes" id="UP000057609">
    <property type="component" value="Chromosome"/>
</dbReference>
<dbReference type="EMBL" id="CP009788">
    <property type="protein sequence ID" value="AJE03196.1"/>
    <property type="molecule type" value="Genomic_DNA"/>
</dbReference>
<dbReference type="PROSITE" id="PS51318">
    <property type="entry name" value="TAT"/>
    <property type="match status" value="1"/>
</dbReference>
<dbReference type="PRINTS" id="PR00162">
    <property type="entry name" value="RIESKE"/>
</dbReference>
<evidence type="ECO:0000256" key="3">
    <source>
        <dbReference type="ARBA" id="ARBA00022723"/>
    </source>
</evidence>
<evidence type="ECO:0000259" key="8">
    <source>
        <dbReference type="PROSITE" id="PS51296"/>
    </source>
</evidence>
<keyword evidence="5" id="KW-0411">Iron-sulfur</keyword>